<dbReference type="AlphaFoldDB" id="A0AAN9RZ03"/>
<evidence type="ECO:0000256" key="3">
    <source>
        <dbReference type="ARBA" id="ARBA00023242"/>
    </source>
</evidence>
<evidence type="ECO:0000313" key="5">
    <source>
        <dbReference type="EMBL" id="KAK7385556.1"/>
    </source>
</evidence>
<dbReference type="SMART" id="SM00338">
    <property type="entry name" value="BRLZ"/>
    <property type="match status" value="1"/>
</dbReference>
<dbReference type="GO" id="GO:0003677">
    <property type="term" value="F:DNA binding"/>
    <property type="evidence" value="ECO:0007669"/>
    <property type="project" value="TreeGrafter"/>
</dbReference>
<dbReference type="Proteomes" id="UP001386955">
    <property type="component" value="Unassembled WGS sequence"/>
</dbReference>
<organism evidence="5 6">
    <name type="scientific">Psophocarpus tetragonolobus</name>
    <name type="common">Winged bean</name>
    <name type="synonym">Dolichos tetragonolobus</name>
    <dbReference type="NCBI Taxonomy" id="3891"/>
    <lineage>
        <taxon>Eukaryota</taxon>
        <taxon>Viridiplantae</taxon>
        <taxon>Streptophyta</taxon>
        <taxon>Embryophyta</taxon>
        <taxon>Tracheophyta</taxon>
        <taxon>Spermatophyta</taxon>
        <taxon>Magnoliopsida</taxon>
        <taxon>eudicotyledons</taxon>
        <taxon>Gunneridae</taxon>
        <taxon>Pentapetalae</taxon>
        <taxon>rosids</taxon>
        <taxon>fabids</taxon>
        <taxon>Fabales</taxon>
        <taxon>Fabaceae</taxon>
        <taxon>Papilionoideae</taxon>
        <taxon>50 kb inversion clade</taxon>
        <taxon>NPAAA clade</taxon>
        <taxon>indigoferoid/millettioid clade</taxon>
        <taxon>Phaseoleae</taxon>
        <taxon>Psophocarpus</taxon>
    </lineage>
</organism>
<evidence type="ECO:0000259" key="4">
    <source>
        <dbReference type="PROSITE" id="PS00036"/>
    </source>
</evidence>
<dbReference type="Pfam" id="PF07716">
    <property type="entry name" value="bZIP_2"/>
    <property type="match status" value="1"/>
</dbReference>
<dbReference type="GO" id="GO:0003700">
    <property type="term" value="F:DNA-binding transcription factor activity"/>
    <property type="evidence" value="ECO:0007669"/>
    <property type="project" value="InterPro"/>
</dbReference>
<evidence type="ECO:0000256" key="1">
    <source>
        <dbReference type="ARBA" id="ARBA00023015"/>
    </source>
</evidence>
<dbReference type="GO" id="GO:0005634">
    <property type="term" value="C:nucleus"/>
    <property type="evidence" value="ECO:0007669"/>
    <property type="project" value="TreeGrafter"/>
</dbReference>
<dbReference type="InterPro" id="IPR052483">
    <property type="entry name" value="bZIP_transcription_regulators"/>
</dbReference>
<proteinExistence type="predicted"/>
<protein>
    <recommendedName>
        <fullName evidence="4">BZIP domain-containing protein</fullName>
    </recommendedName>
</protein>
<evidence type="ECO:0000256" key="2">
    <source>
        <dbReference type="ARBA" id="ARBA00023163"/>
    </source>
</evidence>
<reference evidence="5 6" key="1">
    <citation type="submission" date="2024-01" db="EMBL/GenBank/DDBJ databases">
        <title>The genomes of 5 underutilized Papilionoideae crops provide insights into root nodulation and disease resistanc.</title>
        <authorList>
            <person name="Jiang F."/>
        </authorList>
    </citation>
    <scope>NUCLEOTIDE SEQUENCE [LARGE SCALE GENOMIC DNA]</scope>
    <source>
        <strain evidence="5">DUOXIRENSHENG_FW03</strain>
        <tissue evidence="5">Leaves</tissue>
    </source>
</reference>
<dbReference type="PROSITE" id="PS00036">
    <property type="entry name" value="BZIP_BASIC"/>
    <property type="match status" value="1"/>
</dbReference>
<gene>
    <name evidence="5" type="ORF">VNO78_31279</name>
</gene>
<accession>A0AAN9RZ03</accession>
<dbReference type="InterPro" id="IPR046347">
    <property type="entry name" value="bZIP_sf"/>
</dbReference>
<keyword evidence="1" id="KW-0805">Transcription regulation</keyword>
<dbReference type="EMBL" id="JAYMYS010000008">
    <property type="protein sequence ID" value="KAK7385556.1"/>
    <property type="molecule type" value="Genomic_DNA"/>
</dbReference>
<keyword evidence="2" id="KW-0804">Transcription</keyword>
<keyword evidence="6" id="KW-1185">Reference proteome</keyword>
<dbReference type="GO" id="GO:0045893">
    <property type="term" value="P:positive regulation of DNA-templated transcription"/>
    <property type="evidence" value="ECO:0007669"/>
    <property type="project" value="TreeGrafter"/>
</dbReference>
<name>A0AAN9RZ03_PSOTE</name>
<dbReference type="InterPro" id="IPR004827">
    <property type="entry name" value="bZIP"/>
</dbReference>
<dbReference type="PANTHER" id="PTHR46391:SF13">
    <property type="entry name" value="ACTIVATOR OF SPOMIN LUC3"/>
    <property type="match status" value="1"/>
</dbReference>
<dbReference type="SUPFAM" id="SSF57959">
    <property type="entry name" value="Leucine zipper domain"/>
    <property type="match status" value="1"/>
</dbReference>
<keyword evidence="3" id="KW-0539">Nucleus</keyword>
<evidence type="ECO:0000313" key="6">
    <source>
        <dbReference type="Proteomes" id="UP001386955"/>
    </source>
</evidence>
<dbReference type="PANTHER" id="PTHR46391">
    <property type="entry name" value="BASIC LEUCINE ZIPPER 34"/>
    <property type="match status" value="1"/>
</dbReference>
<feature type="domain" description="BZIP" evidence="4">
    <location>
        <begin position="97"/>
        <end position="112"/>
    </location>
</feature>
<sequence>MREPKIRGQLIEEKPNLIKPIPRRAQVSPIGIYSSFQPWQKPSKPLHKLATIPENDNQLTEENATNESGVSLCATNDQNTSYEAQANIDHEMEKKFKRIISNRHSARRSRLKNLAHMIELENRAKSYEKGINILHNQIAGQQNEQRLLQIEFHTLKLNMAAHEKQRILQEVEIEKNRAEVDRLREVQRKLALEAQSRRMPNLTSLQIQL</sequence>
<comment type="caution">
    <text evidence="5">The sequence shown here is derived from an EMBL/GenBank/DDBJ whole genome shotgun (WGS) entry which is preliminary data.</text>
</comment>